<dbReference type="SUPFAM" id="SSF82171">
    <property type="entry name" value="DPP6 N-terminal domain-like"/>
    <property type="match status" value="1"/>
</dbReference>
<dbReference type="RefSeq" id="WP_183392625.1">
    <property type="nucleotide sequence ID" value="NZ_JACHVY010000004.1"/>
</dbReference>
<feature type="chain" id="PRO_5030696403" description="WD40 domain protein beta Propeller" evidence="3">
    <location>
        <begin position="24"/>
        <end position="429"/>
    </location>
</feature>
<dbReference type="InterPro" id="IPR011042">
    <property type="entry name" value="6-blade_b-propeller_TolB-like"/>
</dbReference>
<organism evidence="4 5">
    <name type="scientific">Kineococcus radiotolerans</name>
    <dbReference type="NCBI Taxonomy" id="131568"/>
    <lineage>
        <taxon>Bacteria</taxon>
        <taxon>Bacillati</taxon>
        <taxon>Actinomycetota</taxon>
        <taxon>Actinomycetes</taxon>
        <taxon>Kineosporiales</taxon>
        <taxon>Kineosporiaceae</taxon>
        <taxon>Kineococcus</taxon>
    </lineage>
</organism>
<feature type="signal peptide" evidence="3">
    <location>
        <begin position="1"/>
        <end position="23"/>
    </location>
</feature>
<dbReference type="InterPro" id="IPR006311">
    <property type="entry name" value="TAT_signal"/>
</dbReference>
<dbReference type="EMBL" id="JACHVY010000004">
    <property type="protein sequence ID" value="MBB2902995.1"/>
    <property type="molecule type" value="Genomic_DNA"/>
</dbReference>
<evidence type="ECO:0000256" key="2">
    <source>
        <dbReference type="SAM" id="Phobius"/>
    </source>
</evidence>
<accession>A0A7W4TQB3</accession>
<name>A0A7W4TQB3_KINRA</name>
<dbReference type="Gene3D" id="2.120.10.30">
    <property type="entry name" value="TolB, C-terminal domain"/>
    <property type="match status" value="1"/>
</dbReference>
<reference evidence="4 5" key="1">
    <citation type="submission" date="2020-08" db="EMBL/GenBank/DDBJ databases">
        <title>The Agave Microbiome: Exploring the role of microbial communities in plant adaptations to desert environments.</title>
        <authorList>
            <person name="Partida-Martinez L.P."/>
        </authorList>
    </citation>
    <scope>NUCLEOTIDE SEQUENCE [LARGE SCALE GENOMIC DNA]</scope>
    <source>
        <strain evidence="4 5">AS2.23</strain>
    </source>
</reference>
<dbReference type="AlphaFoldDB" id="A0A7W4TQB3"/>
<evidence type="ECO:0000256" key="1">
    <source>
        <dbReference type="SAM" id="MobiDB-lite"/>
    </source>
</evidence>
<evidence type="ECO:0000256" key="3">
    <source>
        <dbReference type="SAM" id="SignalP"/>
    </source>
</evidence>
<keyword evidence="2" id="KW-1133">Transmembrane helix</keyword>
<keyword evidence="3" id="KW-0732">Signal</keyword>
<reference evidence="4 5" key="2">
    <citation type="submission" date="2020-08" db="EMBL/GenBank/DDBJ databases">
        <authorList>
            <person name="Partida-Martinez L."/>
            <person name="Huntemann M."/>
            <person name="Clum A."/>
            <person name="Wang J."/>
            <person name="Palaniappan K."/>
            <person name="Ritter S."/>
            <person name="Chen I.-M."/>
            <person name="Stamatis D."/>
            <person name="Reddy T."/>
            <person name="O'Malley R."/>
            <person name="Daum C."/>
            <person name="Shapiro N."/>
            <person name="Ivanova N."/>
            <person name="Kyrpides N."/>
            <person name="Woyke T."/>
        </authorList>
    </citation>
    <scope>NUCLEOTIDE SEQUENCE [LARGE SCALE GENOMIC DNA]</scope>
    <source>
        <strain evidence="4 5">AS2.23</strain>
    </source>
</reference>
<keyword evidence="2" id="KW-0472">Membrane</keyword>
<keyword evidence="2" id="KW-0812">Transmembrane</keyword>
<evidence type="ECO:0000313" key="4">
    <source>
        <dbReference type="EMBL" id="MBB2902995.1"/>
    </source>
</evidence>
<proteinExistence type="predicted"/>
<feature type="compositionally biased region" description="Pro residues" evidence="1">
    <location>
        <begin position="419"/>
        <end position="429"/>
    </location>
</feature>
<evidence type="ECO:0000313" key="5">
    <source>
        <dbReference type="Proteomes" id="UP000533269"/>
    </source>
</evidence>
<gene>
    <name evidence="4" type="ORF">FHR75_003831</name>
</gene>
<feature type="transmembrane region" description="Helical" evidence="2">
    <location>
        <begin position="385"/>
        <end position="403"/>
    </location>
</feature>
<dbReference type="Proteomes" id="UP000533269">
    <property type="component" value="Unassembled WGS sequence"/>
</dbReference>
<dbReference type="PROSITE" id="PS51318">
    <property type="entry name" value="TAT"/>
    <property type="match status" value="1"/>
</dbReference>
<sequence length="429" mass="42665">MDPSHRVALLTALAVLGAGGAWAAAPAGAPAPASAPATVPVPAQLPGYSYLTGSMGAAPPGRVLALYQQGLGVEFMDVPQALTVGADGASARRAGTALDRGAPDTQGDAAPMALSGDGSTIAVGDWSTSTPDASPAGGPGRADVALVDAATGDVRTLALPDARAVLPLAWSPDARRLAYLSPTEAADPFASPTDPAGDLLVLDVGSGRARPVPGVDDAVSAAFSPDGRLLAVQRSGGAVEVRAGDGTLRRTLVPPRAGDVLAAGAAFSPDGRLLGLQRGGEVVFLPVADDPAVAVPAPVAGDALLAWRSPGEVLVQDRGASSSATSTDFTVSSVELATGSARAFTRVPTAGGNYAVTRFELATGLVQGARWTAAVPRPDRGRPAAVLRAGGVLLAAAAAALVAQRLTRRRSARRVPAPAARPAPRPVPG</sequence>
<comment type="caution">
    <text evidence="4">The sequence shown here is derived from an EMBL/GenBank/DDBJ whole genome shotgun (WGS) entry which is preliminary data.</text>
</comment>
<evidence type="ECO:0008006" key="6">
    <source>
        <dbReference type="Google" id="ProtNLM"/>
    </source>
</evidence>
<feature type="region of interest" description="Disordered" evidence="1">
    <location>
        <begin position="407"/>
        <end position="429"/>
    </location>
</feature>
<protein>
    <recommendedName>
        <fullName evidence="6">WD40 domain protein beta Propeller</fullName>
    </recommendedName>
</protein>